<keyword evidence="5 8" id="KW-0227">DNA damage</keyword>
<comment type="caution">
    <text evidence="10">The sequence shown here is derived from an EMBL/GenBank/DDBJ whole genome shotgun (WGS) entry which is preliminary data.</text>
</comment>
<keyword evidence="11" id="KW-1185">Reference proteome</keyword>
<comment type="miscellaneous">
    <text evidence="8">This enzyme catalyzes only one turnover and therefore is not strictly catalytic. According to one definition, an enzyme is a biocatalyst that acts repeatedly and over many reaction cycles.</text>
</comment>
<dbReference type="HAMAP" id="MF_00772">
    <property type="entry name" value="OGT"/>
    <property type="match status" value="1"/>
</dbReference>
<keyword evidence="6 8" id="KW-0234">DNA repair</keyword>
<keyword evidence="4 8" id="KW-0808">Transferase</keyword>
<dbReference type="InterPro" id="IPR036217">
    <property type="entry name" value="MethylDNA_cys_MeTrfase_DNAb"/>
</dbReference>
<dbReference type="SUPFAM" id="SSF53155">
    <property type="entry name" value="Methylated DNA-protein cysteine methyltransferase domain"/>
    <property type="match status" value="1"/>
</dbReference>
<proteinExistence type="inferred from homology"/>
<comment type="subcellular location">
    <subcellularLocation>
        <location evidence="8">Cytoplasm</location>
    </subcellularLocation>
</comment>
<dbReference type="CDD" id="cd06445">
    <property type="entry name" value="ATase"/>
    <property type="match status" value="1"/>
</dbReference>
<dbReference type="InterPro" id="IPR036388">
    <property type="entry name" value="WH-like_DNA-bd_sf"/>
</dbReference>
<accession>A0ABS7VMM7</accession>
<evidence type="ECO:0000256" key="5">
    <source>
        <dbReference type="ARBA" id="ARBA00022763"/>
    </source>
</evidence>
<evidence type="ECO:0000313" key="10">
    <source>
        <dbReference type="EMBL" id="MBZ6076267.1"/>
    </source>
</evidence>
<dbReference type="PANTHER" id="PTHR10815">
    <property type="entry name" value="METHYLATED-DNA--PROTEIN-CYSTEINE METHYLTRANSFERASE"/>
    <property type="match status" value="1"/>
</dbReference>
<comment type="catalytic activity">
    <reaction evidence="1 8">
        <text>a 4-O-methyl-thymidine in DNA + L-cysteinyl-[protein] = a thymidine in DNA + S-methyl-L-cysteinyl-[protein]</text>
        <dbReference type="Rhea" id="RHEA:53428"/>
        <dbReference type="Rhea" id="RHEA-COMP:10131"/>
        <dbReference type="Rhea" id="RHEA-COMP:10132"/>
        <dbReference type="Rhea" id="RHEA-COMP:13555"/>
        <dbReference type="Rhea" id="RHEA-COMP:13556"/>
        <dbReference type="ChEBI" id="CHEBI:29950"/>
        <dbReference type="ChEBI" id="CHEBI:82612"/>
        <dbReference type="ChEBI" id="CHEBI:137386"/>
        <dbReference type="ChEBI" id="CHEBI:137387"/>
        <dbReference type="EC" id="2.1.1.63"/>
    </reaction>
</comment>
<evidence type="ECO:0000256" key="7">
    <source>
        <dbReference type="ARBA" id="ARBA00049348"/>
    </source>
</evidence>
<dbReference type="InterPro" id="IPR036631">
    <property type="entry name" value="MGMT_N_sf"/>
</dbReference>
<comment type="similarity">
    <text evidence="8">Belongs to the MGMT family.</text>
</comment>
<keyword evidence="3 8" id="KW-0489">Methyltransferase</keyword>
<dbReference type="PROSITE" id="PS00374">
    <property type="entry name" value="MGMT"/>
    <property type="match status" value="1"/>
</dbReference>
<evidence type="ECO:0000256" key="2">
    <source>
        <dbReference type="ARBA" id="ARBA00022490"/>
    </source>
</evidence>
<dbReference type="RefSeq" id="WP_224312597.1">
    <property type="nucleotide sequence ID" value="NZ_JAIRBM010000005.1"/>
</dbReference>
<keyword evidence="2 8" id="KW-0963">Cytoplasm</keyword>
<comment type="function">
    <text evidence="8">Involved in the cellular defense against the biological effects of O6-methylguanine (O6-MeG) and O4-methylthymine (O4-MeT) in DNA. Repairs the methylated nucleobase in DNA by stoichiometrically transferring the methyl group to a cysteine residue in the enzyme. This is a suicide reaction: the enzyme is irreversibly inactivated.</text>
</comment>
<evidence type="ECO:0000256" key="6">
    <source>
        <dbReference type="ARBA" id="ARBA00023204"/>
    </source>
</evidence>
<reference evidence="10 11" key="1">
    <citation type="submission" date="2021-09" db="EMBL/GenBank/DDBJ databases">
        <title>The complete genome sequence of a new microorganism.</title>
        <authorList>
            <person name="Zi Z."/>
        </authorList>
    </citation>
    <scope>NUCLEOTIDE SEQUENCE [LARGE SCALE GENOMIC DNA]</scope>
    <source>
        <strain evidence="10 11">WGZ8</strain>
    </source>
</reference>
<dbReference type="Pfam" id="PF01035">
    <property type="entry name" value="DNA_binding_1"/>
    <property type="match status" value="1"/>
</dbReference>
<feature type="active site" description="Nucleophile; methyl group acceptor" evidence="8">
    <location>
        <position position="142"/>
    </location>
</feature>
<dbReference type="InterPro" id="IPR023546">
    <property type="entry name" value="MGMT"/>
</dbReference>
<evidence type="ECO:0000313" key="11">
    <source>
        <dbReference type="Proteomes" id="UP000704176"/>
    </source>
</evidence>
<name>A0ABS7VMM7_9HYPH</name>
<feature type="domain" description="Methylated-DNA-[protein]-cysteine S-methyltransferase DNA binding" evidence="9">
    <location>
        <begin position="92"/>
        <end position="171"/>
    </location>
</feature>
<dbReference type="PANTHER" id="PTHR10815:SF5">
    <property type="entry name" value="METHYLATED-DNA--PROTEIN-CYSTEINE METHYLTRANSFERASE"/>
    <property type="match status" value="1"/>
</dbReference>
<dbReference type="Gene3D" id="1.10.10.10">
    <property type="entry name" value="Winged helix-like DNA-binding domain superfamily/Winged helix DNA-binding domain"/>
    <property type="match status" value="1"/>
</dbReference>
<dbReference type="Proteomes" id="UP000704176">
    <property type="component" value="Unassembled WGS sequence"/>
</dbReference>
<dbReference type="EC" id="2.1.1.63" evidence="8"/>
<dbReference type="InterPro" id="IPR001497">
    <property type="entry name" value="MethylDNA_cys_MeTrfase_AS"/>
</dbReference>
<dbReference type="EMBL" id="JAIRBM010000005">
    <property type="protein sequence ID" value="MBZ6076267.1"/>
    <property type="molecule type" value="Genomic_DNA"/>
</dbReference>
<evidence type="ECO:0000256" key="1">
    <source>
        <dbReference type="ARBA" id="ARBA00001286"/>
    </source>
</evidence>
<evidence type="ECO:0000256" key="3">
    <source>
        <dbReference type="ARBA" id="ARBA00022603"/>
    </source>
</evidence>
<evidence type="ECO:0000259" key="9">
    <source>
        <dbReference type="Pfam" id="PF01035"/>
    </source>
</evidence>
<dbReference type="SUPFAM" id="SSF46767">
    <property type="entry name" value="Methylated DNA-protein cysteine methyltransferase, C-terminal domain"/>
    <property type="match status" value="1"/>
</dbReference>
<gene>
    <name evidence="10" type="ORF">K9B37_08190</name>
</gene>
<dbReference type="NCBIfam" id="TIGR00589">
    <property type="entry name" value="ogt"/>
    <property type="match status" value="1"/>
</dbReference>
<sequence>MDDATPQRLVIGRVETPVGAALVATDENDVLRALFFEDFEGRLQRSVRLHYGAIAIEAGSIPSDVGRALHAYFEGDAGALTGLRWATGGTTFQRTVWRALTDIPFGGTLSYGALAAKIGMPKAVRAVGLANGANPISVIVPCHRVVGSDGSLTGYGGGLHRKRWLLTHEGALPSEAPRLL</sequence>
<organism evidence="10 11">
    <name type="scientific">Microvirga puerhi</name>
    <dbReference type="NCBI Taxonomy" id="2876078"/>
    <lineage>
        <taxon>Bacteria</taxon>
        <taxon>Pseudomonadati</taxon>
        <taxon>Pseudomonadota</taxon>
        <taxon>Alphaproteobacteria</taxon>
        <taxon>Hyphomicrobiales</taxon>
        <taxon>Methylobacteriaceae</taxon>
        <taxon>Microvirga</taxon>
    </lineage>
</organism>
<evidence type="ECO:0000256" key="8">
    <source>
        <dbReference type="HAMAP-Rule" id="MF_00772"/>
    </source>
</evidence>
<dbReference type="InterPro" id="IPR014048">
    <property type="entry name" value="MethylDNA_cys_MeTrfase_DNA-bd"/>
</dbReference>
<comment type="catalytic activity">
    <reaction evidence="7 8">
        <text>a 6-O-methyl-2'-deoxyguanosine in DNA + L-cysteinyl-[protein] = S-methyl-L-cysteinyl-[protein] + a 2'-deoxyguanosine in DNA</text>
        <dbReference type="Rhea" id="RHEA:24000"/>
        <dbReference type="Rhea" id="RHEA-COMP:10131"/>
        <dbReference type="Rhea" id="RHEA-COMP:10132"/>
        <dbReference type="Rhea" id="RHEA-COMP:11367"/>
        <dbReference type="Rhea" id="RHEA-COMP:11368"/>
        <dbReference type="ChEBI" id="CHEBI:29950"/>
        <dbReference type="ChEBI" id="CHEBI:82612"/>
        <dbReference type="ChEBI" id="CHEBI:85445"/>
        <dbReference type="ChEBI" id="CHEBI:85448"/>
        <dbReference type="EC" id="2.1.1.63"/>
    </reaction>
</comment>
<protein>
    <recommendedName>
        <fullName evidence="8">Methylated-DNA--protein-cysteine methyltransferase</fullName>
        <ecNumber evidence="8">2.1.1.63</ecNumber>
    </recommendedName>
    <alternativeName>
        <fullName evidence="8">6-O-methylguanine-DNA methyltransferase</fullName>
        <shortName evidence="8">MGMT</shortName>
    </alternativeName>
    <alternativeName>
        <fullName evidence="8">O-6-methylguanine-DNA-alkyltransferase</fullName>
    </alternativeName>
</protein>
<evidence type="ECO:0000256" key="4">
    <source>
        <dbReference type="ARBA" id="ARBA00022679"/>
    </source>
</evidence>